<sequence length="236" mass="27526">MNYKENKQIYKKVTDKGIELRCICEVGVYYPETSNILDFINNGIKTILVEPSADSLKRIDEYFSDKSNIIIHKVAVADKNGSLKLAKANASTFITDLPKSPALINDLYTIKESDTFTVPCVTFDKIDSGDIDLLSIDIEGAEWYVLKNLKSLPKIISVETHGKFYTNPFIKEINQWIEKNNYKIWYKNNSDTVYYRDDVIELSIKENLNLKFIELKLFLRHSKRYLLWPYYKMKGY</sequence>
<dbReference type="AlphaFoldDB" id="A0A3S9P5X8"/>
<dbReference type="NCBIfam" id="TIGR01444">
    <property type="entry name" value="fkbM_fam"/>
    <property type="match status" value="1"/>
</dbReference>
<protein>
    <submittedName>
        <fullName evidence="2">FkbM family methyltransferase</fullName>
    </submittedName>
</protein>
<keyword evidence="2" id="KW-0808">Transferase</keyword>
<dbReference type="Gene3D" id="3.40.50.150">
    <property type="entry name" value="Vaccinia Virus protein VP39"/>
    <property type="match status" value="1"/>
</dbReference>
<dbReference type="EMBL" id="CP034562">
    <property type="protein sequence ID" value="AZQ63514.1"/>
    <property type="molecule type" value="Genomic_DNA"/>
</dbReference>
<evidence type="ECO:0000313" key="3">
    <source>
        <dbReference type="Proteomes" id="UP000267268"/>
    </source>
</evidence>
<keyword evidence="3" id="KW-1185">Reference proteome</keyword>
<dbReference type="Pfam" id="PF05050">
    <property type="entry name" value="Methyltransf_21"/>
    <property type="match status" value="1"/>
</dbReference>
<dbReference type="OrthoDB" id="9785375at2"/>
<dbReference type="GO" id="GO:0008168">
    <property type="term" value="F:methyltransferase activity"/>
    <property type="evidence" value="ECO:0007669"/>
    <property type="project" value="UniProtKB-KW"/>
</dbReference>
<dbReference type="SUPFAM" id="SSF53335">
    <property type="entry name" value="S-adenosyl-L-methionine-dependent methyltransferases"/>
    <property type="match status" value="1"/>
</dbReference>
<evidence type="ECO:0000313" key="2">
    <source>
        <dbReference type="EMBL" id="AZQ63514.1"/>
    </source>
</evidence>
<gene>
    <name evidence="2" type="ORF">EI427_15170</name>
</gene>
<name>A0A3S9P5X8_9BACT</name>
<proteinExistence type="predicted"/>
<dbReference type="KEGG" id="fll:EI427_15170"/>
<dbReference type="InterPro" id="IPR006342">
    <property type="entry name" value="FkbM_mtfrase"/>
</dbReference>
<feature type="domain" description="Methyltransferase FkbM" evidence="1">
    <location>
        <begin position="26"/>
        <end position="184"/>
    </location>
</feature>
<keyword evidence="2" id="KW-0489">Methyltransferase</keyword>
<reference evidence="2 3" key="1">
    <citation type="submission" date="2018-12" db="EMBL/GenBank/DDBJ databases">
        <title>Flammeovirga pectinis sp. nov., isolated from the gut of the Korean scallop, Patinopecten yessoensis.</title>
        <authorList>
            <person name="Bae J.-W."/>
            <person name="Jeong Y.-S."/>
            <person name="Kang W."/>
        </authorList>
    </citation>
    <scope>NUCLEOTIDE SEQUENCE [LARGE SCALE GENOMIC DNA]</scope>
    <source>
        <strain evidence="2 3">L12M1</strain>
    </source>
</reference>
<organism evidence="2 3">
    <name type="scientific">Flammeovirga pectinis</name>
    <dbReference type="NCBI Taxonomy" id="2494373"/>
    <lineage>
        <taxon>Bacteria</taxon>
        <taxon>Pseudomonadati</taxon>
        <taxon>Bacteroidota</taxon>
        <taxon>Cytophagia</taxon>
        <taxon>Cytophagales</taxon>
        <taxon>Flammeovirgaceae</taxon>
        <taxon>Flammeovirga</taxon>
    </lineage>
</organism>
<dbReference type="Proteomes" id="UP000267268">
    <property type="component" value="Chromosome 1"/>
</dbReference>
<dbReference type="GO" id="GO:0032259">
    <property type="term" value="P:methylation"/>
    <property type="evidence" value="ECO:0007669"/>
    <property type="project" value="UniProtKB-KW"/>
</dbReference>
<dbReference type="RefSeq" id="WP_126616190.1">
    <property type="nucleotide sequence ID" value="NZ_CP034562.1"/>
</dbReference>
<dbReference type="InterPro" id="IPR029063">
    <property type="entry name" value="SAM-dependent_MTases_sf"/>
</dbReference>
<accession>A0A3S9P5X8</accession>
<evidence type="ECO:0000259" key="1">
    <source>
        <dbReference type="Pfam" id="PF05050"/>
    </source>
</evidence>